<accession>E1TB65</accession>
<name>E1TB65_BURSG</name>
<dbReference type="AlphaFoldDB" id="E1TB65"/>
<gene>
    <name evidence="2" type="ordered locus">BC1003_2049</name>
</gene>
<dbReference type="EMBL" id="CP002217">
    <property type="protein sequence ID" value="ADN58012.1"/>
    <property type="molecule type" value="Genomic_DNA"/>
</dbReference>
<dbReference type="OrthoDB" id="9944563at2"/>
<feature type="compositionally biased region" description="Basic and acidic residues" evidence="1">
    <location>
        <begin position="1"/>
        <end position="11"/>
    </location>
</feature>
<dbReference type="HOGENOM" id="CLU_2664099_0_0_4"/>
<protein>
    <submittedName>
        <fullName evidence="2">Uncharacterized protein</fullName>
    </submittedName>
</protein>
<evidence type="ECO:0000313" key="2">
    <source>
        <dbReference type="EMBL" id="ADN58012.1"/>
    </source>
</evidence>
<feature type="compositionally biased region" description="Basic and acidic residues" evidence="1">
    <location>
        <begin position="62"/>
        <end position="75"/>
    </location>
</feature>
<dbReference type="eggNOG" id="ENOG50317FX">
    <property type="taxonomic scope" value="Bacteria"/>
</dbReference>
<sequence length="75" mass="7384">MASTDKEKSTDRGNPSKGTGASGGGSFGNQQGAPVTGGAPENGERGSGPVHSSESGVQSGDRASHPEVGQDRQSD</sequence>
<reference evidence="2" key="1">
    <citation type="submission" date="2010-09" db="EMBL/GenBank/DDBJ databases">
        <title>Complete sequence of chromosome1 of Burkholderia sp. CCGE1003.</title>
        <authorList>
            <consortium name="US DOE Joint Genome Institute"/>
            <person name="Lucas S."/>
            <person name="Copeland A."/>
            <person name="Lapidus A."/>
            <person name="Cheng J.-F."/>
            <person name="Bruce D."/>
            <person name="Goodwin L."/>
            <person name="Pitluck S."/>
            <person name="Daligault H."/>
            <person name="Davenport K."/>
            <person name="Detter J.C."/>
            <person name="Han C."/>
            <person name="Tapia R."/>
            <person name="Land M."/>
            <person name="Hauser L."/>
            <person name="Jeffries C."/>
            <person name="Kyrpides N."/>
            <person name="Ivanova N."/>
            <person name="Ovchinnikova G."/>
            <person name="Martinez-Romero E."/>
            <person name="Rogel M.A."/>
            <person name="Auchtung J."/>
            <person name="Tiedje J.M."/>
            <person name="Woyke T."/>
        </authorList>
    </citation>
    <scope>NUCLEOTIDE SEQUENCE</scope>
    <source>
        <strain evidence="2">CCGE1003</strain>
    </source>
</reference>
<feature type="region of interest" description="Disordered" evidence="1">
    <location>
        <begin position="1"/>
        <end position="75"/>
    </location>
</feature>
<evidence type="ECO:0000256" key="1">
    <source>
        <dbReference type="SAM" id="MobiDB-lite"/>
    </source>
</evidence>
<dbReference type="KEGG" id="bgf:BC1003_2049"/>
<proteinExistence type="predicted"/>
<organism evidence="2">
    <name type="scientific">Burkholderia sp. (strain CCGE1003)</name>
    <dbReference type="NCBI Taxonomy" id="640512"/>
    <lineage>
        <taxon>Bacteria</taxon>
        <taxon>Pseudomonadati</taxon>
        <taxon>Pseudomonadota</taxon>
        <taxon>Betaproteobacteria</taxon>
        <taxon>Burkholderiales</taxon>
        <taxon>Burkholderiaceae</taxon>
        <taxon>Burkholderia</taxon>
    </lineage>
</organism>